<sequence length="270" mass="30971">MVRVLLERRCVAPLTLNDDDGDGDDGLVRTLSYLKLPQSRLRLSVLKLDASLFGLSLFLFSFMLLEMEKLLHTLLFDLKPYVYVPRNATVEELKQAIEEVFTLSPTEGQGMISWTHVWGHFCLCYEGQKLVNDKARIRDFNIKDGDQLKFTRHMSINYLHSKRQSKVQSVAWRQYSMSSSGSDAPHEEKKLADFADKDSLENQDSYKYNQSQDAEEIPASEFKLAHFLKGWLSYSRLWGVSRKSSEGKSRPSRFSPHCFGGTSRMVPRSG</sequence>
<feature type="transmembrane region" description="Helical" evidence="2">
    <location>
        <begin position="45"/>
        <end position="65"/>
    </location>
</feature>
<dbReference type="GO" id="GO:0000398">
    <property type="term" value="P:mRNA splicing, via spliceosome"/>
    <property type="evidence" value="ECO:0007669"/>
    <property type="project" value="InterPro"/>
</dbReference>
<feature type="region of interest" description="Disordered" evidence="1">
    <location>
        <begin position="242"/>
        <end position="270"/>
    </location>
</feature>
<evidence type="ECO:0000259" key="3">
    <source>
        <dbReference type="Pfam" id="PF18036"/>
    </source>
</evidence>
<reference evidence="5" key="1">
    <citation type="journal article" date="2019" name="Gigascience">
        <title>De novo genome assembly of the endangered Acer yangbiense, a plant species with extremely small populations endemic to Yunnan Province, China.</title>
        <authorList>
            <person name="Yang J."/>
            <person name="Wariss H.M."/>
            <person name="Tao L."/>
            <person name="Zhang R."/>
            <person name="Yun Q."/>
            <person name="Hollingsworth P."/>
            <person name="Dao Z."/>
            <person name="Luo G."/>
            <person name="Guo H."/>
            <person name="Ma Y."/>
            <person name="Sun W."/>
        </authorList>
    </citation>
    <scope>NUCLEOTIDE SEQUENCE [LARGE SCALE GENOMIC DNA]</scope>
    <source>
        <strain evidence="5">cv. Malutang</strain>
    </source>
</reference>
<keyword evidence="2" id="KW-0812">Transmembrane</keyword>
<dbReference type="InterPro" id="IPR040610">
    <property type="entry name" value="SNRNP25_ubiquitin"/>
</dbReference>
<dbReference type="InterPro" id="IPR029071">
    <property type="entry name" value="Ubiquitin-like_domsf"/>
</dbReference>
<dbReference type="Pfam" id="PF18036">
    <property type="entry name" value="Ubiquitin_4"/>
    <property type="match status" value="1"/>
</dbReference>
<evidence type="ECO:0000313" key="5">
    <source>
        <dbReference type="Proteomes" id="UP000323000"/>
    </source>
</evidence>
<gene>
    <name evidence="4" type="ORF">EZV62_004305</name>
</gene>
<dbReference type="EMBL" id="VAHF01000002">
    <property type="protein sequence ID" value="TXG69370.1"/>
    <property type="molecule type" value="Genomic_DNA"/>
</dbReference>
<keyword evidence="2" id="KW-0472">Membrane</keyword>
<dbReference type="PANTHER" id="PTHR14942:SF9">
    <property type="entry name" value="OS02G0188500 PROTEIN"/>
    <property type="match status" value="1"/>
</dbReference>
<dbReference type="Gene3D" id="3.10.20.90">
    <property type="entry name" value="Phosphatidylinositol 3-kinase Catalytic Subunit, Chain A, domain 1"/>
    <property type="match status" value="1"/>
</dbReference>
<protein>
    <recommendedName>
        <fullName evidence="3">SNRNP25 ubiquitin-like domain-containing protein</fullName>
    </recommendedName>
</protein>
<keyword evidence="5" id="KW-1185">Reference proteome</keyword>
<comment type="caution">
    <text evidence="4">The sequence shown here is derived from an EMBL/GenBank/DDBJ whole genome shotgun (WGS) entry which is preliminary data.</text>
</comment>
<dbReference type="InterPro" id="IPR039690">
    <property type="entry name" value="SNRNP25"/>
</dbReference>
<dbReference type="Proteomes" id="UP000323000">
    <property type="component" value="Chromosome 2"/>
</dbReference>
<keyword evidence="2" id="KW-1133">Transmembrane helix</keyword>
<name>A0A5C7IJH4_9ROSI</name>
<feature type="domain" description="SNRNP25 ubiquitin-like" evidence="3">
    <location>
        <begin position="81"/>
        <end position="153"/>
    </location>
</feature>
<dbReference type="SUPFAM" id="SSF54236">
    <property type="entry name" value="Ubiquitin-like"/>
    <property type="match status" value="1"/>
</dbReference>
<organism evidence="4 5">
    <name type="scientific">Acer yangbiense</name>
    <dbReference type="NCBI Taxonomy" id="1000413"/>
    <lineage>
        <taxon>Eukaryota</taxon>
        <taxon>Viridiplantae</taxon>
        <taxon>Streptophyta</taxon>
        <taxon>Embryophyta</taxon>
        <taxon>Tracheophyta</taxon>
        <taxon>Spermatophyta</taxon>
        <taxon>Magnoliopsida</taxon>
        <taxon>eudicotyledons</taxon>
        <taxon>Gunneridae</taxon>
        <taxon>Pentapetalae</taxon>
        <taxon>rosids</taxon>
        <taxon>malvids</taxon>
        <taxon>Sapindales</taxon>
        <taxon>Sapindaceae</taxon>
        <taxon>Hippocastanoideae</taxon>
        <taxon>Acereae</taxon>
        <taxon>Acer</taxon>
    </lineage>
</organism>
<dbReference type="PANTHER" id="PTHR14942">
    <property type="entry name" value="U11/U12 SMALL NUCLEAR RIBONUCLEOPROTEIN 25 KDA PROTEIN"/>
    <property type="match status" value="1"/>
</dbReference>
<dbReference type="OrthoDB" id="72819at2759"/>
<evidence type="ECO:0000313" key="4">
    <source>
        <dbReference type="EMBL" id="TXG69370.1"/>
    </source>
</evidence>
<evidence type="ECO:0000256" key="2">
    <source>
        <dbReference type="SAM" id="Phobius"/>
    </source>
</evidence>
<dbReference type="AlphaFoldDB" id="A0A5C7IJH4"/>
<evidence type="ECO:0000256" key="1">
    <source>
        <dbReference type="SAM" id="MobiDB-lite"/>
    </source>
</evidence>
<accession>A0A5C7IJH4</accession>
<dbReference type="CDD" id="cd17058">
    <property type="entry name" value="Ubl_SNRNP25"/>
    <property type="match status" value="1"/>
</dbReference>
<proteinExistence type="predicted"/>